<dbReference type="SUPFAM" id="SSF100934">
    <property type="entry name" value="Heat shock protein 70kD (HSP70), C-terminal subdomain"/>
    <property type="match status" value="1"/>
</dbReference>
<dbReference type="PROSITE" id="PS00329">
    <property type="entry name" value="HSP70_2"/>
    <property type="match status" value="1"/>
</dbReference>
<dbReference type="PROSITE" id="PS01036">
    <property type="entry name" value="HSP70_3"/>
    <property type="match status" value="1"/>
</dbReference>
<dbReference type="Gene3D" id="2.60.34.10">
    <property type="entry name" value="Substrate Binding Domain Of DNAk, Chain A, domain 1"/>
    <property type="match status" value="1"/>
</dbReference>
<dbReference type="InterPro" id="IPR013126">
    <property type="entry name" value="Hsp_70_fam"/>
</dbReference>
<protein>
    <recommendedName>
        <fullName evidence="2 7">Chaperone protein DnaK</fullName>
    </recommendedName>
    <alternativeName>
        <fullName evidence="7">HSP70</fullName>
    </alternativeName>
    <alternativeName>
        <fullName evidence="7">Heat shock 70 kDa protein</fullName>
    </alternativeName>
    <alternativeName>
        <fullName evidence="7">Heat shock protein 70</fullName>
    </alternativeName>
</protein>
<comment type="similarity">
    <text evidence="1 7 8">Belongs to the heat shock protein 70 family.</text>
</comment>
<name>A0ABT0RYG5_9SPHN</name>
<keyword evidence="9" id="KW-0175">Coiled coil</keyword>
<feature type="compositionally biased region" description="Acidic residues" evidence="10">
    <location>
        <begin position="622"/>
        <end position="646"/>
    </location>
</feature>
<dbReference type="PANTHER" id="PTHR19375">
    <property type="entry name" value="HEAT SHOCK PROTEIN 70KDA"/>
    <property type="match status" value="1"/>
</dbReference>
<dbReference type="SUPFAM" id="SSF100920">
    <property type="entry name" value="Heat shock protein 70kD (HSP70), peptide-binding domain"/>
    <property type="match status" value="1"/>
</dbReference>
<feature type="coiled-coil region" evidence="9">
    <location>
        <begin position="247"/>
        <end position="274"/>
    </location>
</feature>
<dbReference type="InterPro" id="IPR029047">
    <property type="entry name" value="HSP70_peptide-bd_sf"/>
</dbReference>
<feature type="region of interest" description="Disordered" evidence="10">
    <location>
        <begin position="523"/>
        <end position="555"/>
    </location>
</feature>
<evidence type="ECO:0000256" key="5">
    <source>
        <dbReference type="ARBA" id="ARBA00022840"/>
    </source>
</evidence>
<dbReference type="Gene3D" id="3.90.640.10">
    <property type="entry name" value="Actin, Chain A, domain 4"/>
    <property type="match status" value="1"/>
</dbReference>
<sequence>MAKVIGIDLGTTNSCVAVMEGGKPKVIENSEGARTTPSTVAFTKDGERLIGQPAKRQAVTNPDNTIFAVKRLIGRRFDDPITKKDTELVPYKIVKGSNGDAWVEAGGKDYSPSQISAFILQKMKETAEAYLGETVTQAVITVPAYFNDAQRQATKDAGQIAGLEVLRIINEPTAAALAYGLEKEDGKTIAVYDLGGGTFDISVLEIGDGVFEVKSTNGDTFLGGEDFDARIVNWLADKFKQKENIDLRTDRLALQRLKEAAEKAKIELSSAATTEINQPFITARMEGGTTTPLHLVETISRADLEKLVGDLIERTIEPCKKALKDAGIDAKDIADVVLVGGMTRMPRVRERVKEFFGREPHTGVNPDEVVAMGAAIQAGVLQGDVKDVLLLDVTPLSLGIETLGGVFTRMIDRNTTIPTKKSQVFSTADDNQNAVTIRVFQGEREMAADNKMLGQFDLVGIPPAPRGVPQIEVTFDIDANGIVNVSAKDKGTGKEQQIRIQASGGLSDSDIDNMVKEAEQFAEEDKKRRASAEAKNNAESLIHTTEKQLQEHGDKVDASIKTEIETALSEAKAAVESNDPDQMTEKTNALTQAAMKLGEAMYKAQQAETEGAAGAEGGSSDAAEETPGQEDVVDAEFSEVDEENKG</sequence>
<dbReference type="NCBIfam" id="NF003520">
    <property type="entry name" value="PRK05183.1"/>
    <property type="match status" value="1"/>
</dbReference>
<dbReference type="InterPro" id="IPR043129">
    <property type="entry name" value="ATPase_NBD"/>
</dbReference>
<comment type="induction">
    <text evidence="7">By stress conditions e.g. heat shock.</text>
</comment>
<dbReference type="NCBIfam" id="TIGR02350">
    <property type="entry name" value="prok_dnaK"/>
    <property type="match status" value="1"/>
</dbReference>
<dbReference type="InterPro" id="IPR018181">
    <property type="entry name" value="Heat_shock_70_CS"/>
</dbReference>
<dbReference type="CDD" id="cd10234">
    <property type="entry name" value="ASKHA_NBD_HSP70_DnaK-like"/>
    <property type="match status" value="1"/>
</dbReference>
<evidence type="ECO:0000256" key="3">
    <source>
        <dbReference type="ARBA" id="ARBA00022553"/>
    </source>
</evidence>
<gene>
    <name evidence="7 11" type="primary">dnaK</name>
    <name evidence="11" type="ORF">LZ538_01075</name>
</gene>
<feature type="compositionally biased region" description="Basic and acidic residues" evidence="10">
    <location>
        <begin position="523"/>
        <end position="532"/>
    </location>
</feature>
<evidence type="ECO:0000313" key="11">
    <source>
        <dbReference type="EMBL" id="MCL6728648.1"/>
    </source>
</evidence>
<dbReference type="Proteomes" id="UP001165342">
    <property type="component" value="Unassembled WGS sequence"/>
</dbReference>
<keyword evidence="3 7" id="KW-0597">Phosphoprotein</keyword>
<dbReference type="InterPro" id="IPR012725">
    <property type="entry name" value="Chaperone_DnaK"/>
</dbReference>
<organism evidence="11 12">
    <name type="scientific">Sphingomonas hankyongi</name>
    <dbReference type="NCBI Taxonomy" id="2908209"/>
    <lineage>
        <taxon>Bacteria</taxon>
        <taxon>Pseudomonadati</taxon>
        <taxon>Pseudomonadota</taxon>
        <taxon>Alphaproteobacteria</taxon>
        <taxon>Sphingomonadales</taxon>
        <taxon>Sphingomonadaceae</taxon>
        <taxon>Sphingomonas</taxon>
    </lineage>
</organism>
<evidence type="ECO:0000256" key="8">
    <source>
        <dbReference type="RuleBase" id="RU003322"/>
    </source>
</evidence>
<comment type="function">
    <text evidence="7">Acts as a chaperone.</text>
</comment>
<keyword evidence="12" id="KW-1185">Reference proteome</keyword>
<evidence type="ECO:0000256" key="9">
    <source>
        <dbReference type="SAM" id="Coils"/>
    </source>
</evidence>
<dbReference type="NCBIfam" id="NF001413">
    <property type="entry name" value="PRK00290.1"/>
    <property type="match status" value="1"/>
</dbReference>
<dbReference type="Gene3D" id="1.20.1270.10">
    <property type="match status" value="1"/>
</dbReference>
<keyword evidence="5 7" id="KW-0067">ATP-binding</keyword>
<comment type="caution">
    <text evidence="11">The sequence shown here is derived from an EMBL/GenBank/DDBJ whole genome shotgun (WGS) entry which is preliminary data.</text>
</comment>
<proteinExistence type="evidence at transcript level"/>
<feature type="compositionally biased region" description="Low complexity" evidence="10">
    <location>
        <begin position="604"/>
        <end position="621"/>
    </location>
</feature>
<evidence type="ECO:0000256" key="4">
    <source>
        <dbReference type="ARBA" id="ARBA00022741"/>
    </source>
</evidence>
<evidence type="ECO:0000256" key="2">
    <source>
        <dbReference type="ARBA" id="ARBA00014415"/>
    </source>
</evidence>
<evidence type="ECO:0000256" key="6">
    <source>
        <dbReference type="ARBA" id="ARBA00023016"/>
    </source>
</evidence>
<feature type="compositionally biased region" description="Basic and acidic residues" evidence="10">
    <location>
        <begin position="544"/>
        <end position="555"/>
    </location>
</feature>
<dbReference type="RefSeq" id="WP_249830154.1">
    <property type="nucleotide sequence ID" value="NZ_JAMGBE010000001.1"/>
</dbReference>
<dbReference type="PRINTS" id="PR00301">
    <property type="entry name" value="HEATSHOCK70"/>
</dbReference>
<feature type="region of interest" description="Disordered" evidence="10">
    <location>
        <begin position="602"/>
        <end position="646"/>
    </location>
</feature>
<keyword evidence="7" id="KW-0143">Chaperone</keyword>
<dbReference type="Pfam" id="PF00012">
    <property type="entry name" value="HSP70"/>
    <property type="match status" value="1"/>
</dbReference>
<dbReference type="SUPFAM" id="SSF53067">
    <property type="entry name" value="Actin-like ATPase domain"/>
    <property type="match status" value="2"/>
</dbReference>
<reference evidence="11" key="1">
    <citation type="submission" date="2022-05" db="EMBL/GenBank/DDBJ databases">
        <authorList>
            <person name="Jo J.-H."/>
            <person name="Im W.-T."/>
        </authorList>
    </citation>
    <scope>NUCLEOTIDE SEQUENCE</scope>
    <source>
        <strain evidence="11">SE220</strain>
    </source>
</reference>
<evidence type="ECO:0000256" key="10">
    <source>
        <dbReference type="SAM" id="MobiDB-lite"/>
    </source>
</evidence>
<evidence type="ECO:0000256" key="7">
    <source>
        <dbReference type="HAMAP-Rule" id="MF_00332"/>
    </source>
</evidence>
<accession>A0ABT0RYG5</accession>
<dbReference type="EMBL" id="JAMGBE010000001">
    <property type="protein sequence ID" value="MCL6728648.1"/>
    <property type="molecule type" value="Genomic_DNA"/>
</dbReference>
<dbReference type="InterPro" id="IPR029048">
    <property type="entry name" value="HSP70_C_sf"/>
</dbReference>
<evidence type="ECO:0000256" key="1">
    <source>
        <dbReference type="ARBA" id="ARBA00007381"/>
    </source>
</evidence>
<keyword evidence="6 7" id="KW-0346">Stress response</keyword>
<evidence type="ECO:0000313" key="12">
    <source>
        <dbReference type="Proteomes" id="UP001165342"/>
    </source>
</evidence>
<dbReference type="PROSITE" id="PS00297">
    <property type="entry name" value="HSP70_1"/>
    <property type="match status" value="1"/>
</dbReference>
<feature type="modified residue" description="Phosphothreonine; by autocatalysis" evidence="7">
    <location>
        <position position="198"/>
    </location>
</feature>
<keyword evidence="4 7" id="KW-0547">Nucleotide-binding</keyword>
<dbReference type="Gene3D" id="3.30.420.40">
    <property type="match status" value="2"/>
</dbReference>
<dbReference type="HAMAP" id="MF_00332">
    <property type="entry name" value="DnaK"/>
    <property type="match status" value="1"/>
</dbReference>